<dbReference type="Proteomes" id="UP001205185">
    <property type="component" value="Unassembled WGS sequence"/>
</dbReference>
<evidence type="ECO:0000313" key="2">
    <source>
        <dbReference type="EMBL" id="MCP2267609.1"/>
    </source>
</evidence>
<dbReference type="SUPFAM" id="SSF54593">
    <property type="entry name" value="Glyoxalase/Bleomycin resistance protein/Dihydroxybiphenyl dioxygenase"/>
    <property type="match status" value="1"/>
</dbReference>
<protein>
    <submittedName>
        <fullName evidence="2">Catechol 2,3-dioxygenase</fullName>
    </submittedName>
</protein>
<comment type="caution">
    <text evidence="2">The sequence shown here is derived from an EMBL/GenBank/DDBJ whole genome shotgun (WGS) entry which is preliminary data.</text>
</comment>
<organism evidence="2 3">
    <name type="scientific">Actinokineospora diospyrosa</name>
    <dbReference type="NCBI Taxonomy" id="103728"/>
    <lineage>
        <taxon>Bacteria</taxon>
        <taxon>Bacillati</taxon>
        <taxon>Actinomycetota</taxon>
        <taxon>Actinomycetes</taxon>
        <taxon>Pseudonocardiales</taxon>
        <taxon>Pseudonocardiaceae</taxon>
        <taxon>Actinokineospora</taxon>
    </lineage>
</organism>
<sequence length="129" mass="14086">MAIQFNHTIVPARDKRAAAHFLADMLGLPAPVPFGPFYAVTLANGVSLDYAEPGTDFAPTHLAFLVSEAEFDEIYARITTRGIAHWADPAQNRPDEINTNDGGRGVYFVDPDGHYLEALTVPYGGWPAR</sequence>
<dbReference type="Gene3D" id="3.10.180.10">
    <property type="entry name" value="2,3-Dihydroxybiphenyl 1,2-Dioxygenase, domain 1"/>
    <property type="match status" value="1"/>
</dbReference>
<reference evidence="2 3" key="1">
    <citation type="submission" date="2022-06" db="EMBL/GenBank/DDBJ databases">
        <title>Genomic Encyclopedia of Archaeal and Bacterial Type Strains, Phase II (KMG-II): from individual species to whole genera.</title>
        <authorList>
            <person name="Goeker M."/>
        </authorList>
    </citation>
    <scope>NUCLEOTIDE SEQUENCE [LARGE SCALE GENOMIC DNA]</scope>
    <source>
        <strain evidence="2 3">DSM 44255</strain>
    </source>
</reference>
<dbReference type="InterPro" id="IPR037523">
    <property type="entry name" value="VOC_core"/>
</dbReference>
<evidence type="ECO:0000259" key="1">
    <source>
        <dbReference type="PROSITE" id="PS51819"/>
    </source>
</evidence>
<name>A0ABT1I4P7_9PSEU</name>
<feature type="domain" description="VOC" evidence="1">
    <location>
        <begin position="4"/>
        <end position="121"/>
    </location>
</feature>
<dbReference type="EMBL" id="JAMTCO010000001">
    <property type="protein sequence ID" value="MCP2267609.1"/>
    <property type="molecule type" value="Genomic_DNA"/>
</dbReference>
<proteinExistence type="predicted"/>
<dbReference type="CDD" id="cd08351">
    <property type="entry name" value="ChaP_like"/>
    <property type="match status" value="1"/>
</dbReference>
<evidence type="ECO:0000313" key="3">
    <source>
        <dbReference type="Proteomes" id="UP001205185"/>
    </source>
</evidence>
<accession>A0ABT1I4P7</accession>
<keyword evidence="3" id="KW-1185">Reference proteome</keyword>
<gene>
    <name evidence="2" type="ORF">LV75_000091</name>
</gene>
<dbReference type="InterPro" id="IPR029068">
    <property type="entry name" value="Glyas_Bleomycin-R_OHBP_Dase"/>
</dbReference>
<dbReference type="PROSITE" id="PS51819">
    <property type="entry name" value="VOC"/>
    <property type="match status" value="1"/>
</dbReference>
<dbReference type="RefSeq" id="WP_253884540.1">
    <property type="nucleotide sequence ID" value="NZ_BAAAVB010000002.1"/>
</dbReference>